<dbReference type="InterPro" id="IPR000998">
    <property type="entry name" value="MAM_dom"/>
</dbReference>
<accession>A0A1W0X561</accession>
<dbReference type="SUPFAM" id="SSF49899">
    <property type="entry name" value="Concanavalin A-like lectins/glucanases"/>
    <property type="match status" value="1"/>
</dbReference>
<sequence>MFVLSLLSLLCLWRVTDGISCTFRDGLCDWNATVDGNLWRVGQDTYGQLKPPPGYSDYAFVRLWVNQETWAEFESTDMVTTLGDTFSFAIFTFEEGYPPASSQTANRPDISQLYRVPMNASVAPTLIWSDKNGVNSAVTWSLSSVRLQPHADSFKLRFRLKMGGKRSLVALAAFVLSNEVVPLDPTNLGSVTCDFENKNHSNSCGWRNALLGGRPSFHVGTPSEFNGSTSIMYFRGETSTNLQAAVSQRIISTTGNVDKVRRLRFRYASTGPEMRSLSVYLVVDSEASRTRSLITLQTLQNQPAPWATALVYFQAPPNGRLLLQADFQGAASSTVRHLTVIAVDDIVLDDEEAYHLTTAPATTITTTTTSSVSTPRHGLQAGEWLGPDAWISAPNGAAFLIMELGGDLVVYKGSNPQNKGERKWSSGTGGRGPSFLIMHPNCNLKVYQGTSPTDMGSSIWQTNTANRGGNCTAQMQNDTNFVVYKSGSNQALWSIYSGLV</sequence>
<keyword evidence="1" id="KW-0732">Signal</keyword>
<reference evidence="4" key="1">
    <citation type="submission" date="2017-01" db="EMBL/GenBank/DDBJ databases">
        <title>Comparative genomics of anhydrobiosis in the tardigrade Hypsibius dujardini.</title>
        <authorList>
            <person name="Yoshida Y."/>
            <person name="Koutsovoulos G."/>
            <person name="Laetsch D."/>
            <person name="Stevens L."/>
            <person name="Kumar S."/>
            <person name="Horikawa D."/>
            <person name="Ishino K."/>
            <person name="Komine S."/>
            <person name="Tomita M."/>
            <person name="Blaxter M."/>
            <person name="Arakawa K."/>
        </authorList>
    </citation>
    <scope>NUCLEOTIDE SEQUENCE [LARGE SCALE GENOMIC DNA]</scope>
    <source>
        <strain evidence="4">Z151</strain>
    </source>
</reference>
<evidence type="ECO:0000256" key="1">
    <source>
        <dbReference type="SAM" id="SignalP"/>
    </source>
</evidence>
<dbReference type="OrthoDB" id="1884773at2759"/>
<dbReference type="AlphaFoldDB" id="A0A1W0X561"/>
<evidence type="ECO:0000259" key="2">
    <source>
        <dbReference type="PROSITE" id="PS50927"/>
    </source>
</evidence>
<dbReference type="InterPro" id="IPR036426">
    <property type="entry name" value="Bulb-type_lectin_dom_sf"/>
</dbReference>
<dbReference type="Gene3D" id="2.60.120.200">
    <property type="match status" value="2"/>
</dbReference>
<keyword evidence="4" id="KW-1185">Reference proteome</keyword>
<feature type="signal peptide" evidence="1">
    <location>
        <begin position="1"/>
        <end position="18"/>
    </location>
</feature>
<dbReference type="Pfam" id="PF00629">
    <property type="entry name" value="MAM"/>
    <property type="match status" value="1"/>
</dbReference>
<protein>
    <recommendedName>
        <fullName evidence="2">Bulb-type lectin domain-containing protein</fullName>
    </recommendedName>
</protein>
<proteinExistence type="predicted"/>
<evidence type="ECO:0000313" key="3">
    <source>
        <dbReference type="EMBL" id="OQV22717.1"/>
    </source>
</evidence>
<feature type="chain" id="PRO_5013229769" description="Bulb-type lectin domain-containing protein" evidence="1">
    <location>
        <begin position="19"/>
        <end position="500"/>
    </location>
</feature>
<dbReference type="InterPro" id="IPR013320">
    <property type="entry name" value="ConA-like_dom_sf"/>
</dbReference>
<dbReference type="EMBL" id="MTYJ01000016">
    <property type="protein sequence ID" value="OQV22717.1"/>
    <property type="molecule type" value="Genomic_DNA"/>
</dbReference>
<name>A0A1W0X561_HYPEX</name>
<dbReference type="Proteomes" id="UP000192578">
    <property type="component" value="Unassembled WGS sequence"/>
</dbReference>
<dbReference type="GO" id="GO:0016020">
    <property type="term" value="C:membrane"/>
    <property type="evidence" value="ECO:0007669"/>
    <property type="project" value="InterPro"/>
</dbReference>
<feature type="domain" description="Bulb-type lectin" evidence="2">
    <location>
        <begin position="376"/>
        <end position="496"/>
    </location>
</feature>
<dbReference type="SUPFAM" id="SSF51110">
    <property type="entry name" value="alpha-D-mannose-specific plant lectins"/>
    <property type="match status" value="1"/>
</dbReference>
<organism evidence="3 4">
    <name type="scientific">Hypsibius exemplaris</name>
    <name type="common">Freshwater tardigrade</name>
    <dbReference type="NCBI Taxonomy" id="2072580"/>
    <lineage>
        <taxon>Eukaryota</taxon>
        <taxon>Metazoa</taxon>
        <taxon>Ecdysozoa</taxon>
        <taxon>Tardigrada</taxon>
        <taxon>Eutardigrada</taxon>
        <taxon>Parachela</taxon>
        <taxon>Hypsibioidea</taxon>
        <taxon>Hypsibiidae</taxon>
        <taxon>Hypsibius</taxon>
    </lineage>
</organism>
<dbReference type="PROSITE" id="PS50927">
    <property type="entry name" value="BULB_LECTIN"/>
    <property type="match status" value="1"/>
</dbReference>
<dbReference type="InterPro" id="IPR001480">
    <property type="entry name" value="Bulb-type_lectin_dom"/>
</dbReference>
<evidence type="ECO:0000313" key="4">
    <source>
        <dbReference type="Proteomes" id="UP000192578"/>
    </source>
</evidence>
<comment type="caution">
    <text evidence="3">The sequence shown here is derived from an EMBL/GenBank/DDBJ whole genome shotgun (WGS) entry which is preliminary data.</text>
</comment>
<dbReference type="Gene3D" id="2.90.10.10">
    <property type="entry name" value="Bulb-type lectin domain"/>
    <property type="match status" value="2"/>
</dbReference>
<gene>
    <name evidence="3" type="ORF">BV898_03546</name>
</gene>
<dbReference type="SMART" id="SM00108">
    <property type="entry name" value="B_lectin"/>
    <property type="match status" value="1"/>
</dbReference>